<dbReference type="GO" id="GO:0051539">
    <property type="term" value="F:4 iron, 4 sulfur cluster binding"/>
    <property type="evidence" value="ECO:0007669"/>
    <property type="project" value="UniProtKB-KW"/>
</dbReference>
<comment type="pathway">
    <text evidence="2">Cofactor biosynthesis; NAD(+) biosynthesis; quinolinate from iminoaspartate: step 1/1.</text>
</comment>
<evidence type="ECO:0000256" key="7">
    <source>
        <dbReference type="ARBA" id="ARBA00022723"/>
    </source>
</evidence>
<dbReference type="InterPro" id="IPR003473">
    <property type="entry name" value="NadA"/>
</dbReference>
<organism evidence="10 11">
    <name type="scientific">Pseudomonas fluorescens</name>
    <dbReference type="NCBI Taxonomy" id="294"/>
    <lineage>
        <taxon>Bacteria</taxon>
        <taxon>Pseudomonadati</taxon>
        <taxon>Pseudomonadota</taxon>
        <taxon>Gammaproteobacteria</taxon>
        <taxon>Pseudomonadales</taxon>
        <taxon>Pseudomonadaceae</taxon>
        <taxon>Pseudomonas</taxon>
    </lineage>
</organism>
<dbReference type="AlphaFoldDB" id="A0A5E6ZQC4"/>
<dbReference type="EC" id="2.5.1.72" evidence="3"/>
<keyword evidence="5" id="KW-0662">Pyridine nucleotide biosynthesis</keyword>
<accession>A0A5E6ZQC4</accession>
<gene>
    <name evidence="10" type="primary">nadA_2</name>
    <name evidence="10" type="ORF">PS685_04906</name>
</gene>
<dbReference type="PANTHER" id="PTHR30573:SF0">
    <property type="entry name" value="QUINOLINATE SYNTHASE, CHLOROPLASTIC"/>
    <property type="match status" value="1"/>
</dbReference>
<evidence type="ECO:0000256" key="8">
    <source>
        <dbReference type="ARBA" id="ARBA00023004"/>
    </source>
</evidence>
<evidence type="ECO:0000256" key="1">
    <source>
        <dbReference type="ARBA" id="ARBA00001966"/>
    </source>
</evidence>
<evidence type="ECO:0000256" key="2">
    <source>
        <dbReference type="ARBA" id="ARBA00005065"/>
    </source>
</evidence>
<protein>
    <recommendedName>
        <fullName evidence="3">quinolinate synthase</fullName>
        <ecNumber evidence="3">2.5.1.72</ecNumber>
    </recommendedName>
</protein>
<evidence type="ECO:0000256" key="3">
    <source>
        <dbReference type="ARBA" id="ARBA00012669"/>
    </source>
</evidence>
<dbReference type="Proteomes" id="UP000326437">
    <property type="component" value="Unassembled WGS sequence"/>
</dbReference>
<evidence type="ECO:0000256" key="5">
    <source>
        <dbReference type="ARBA" id="ARBA00022642"/>
    </source>
</evidence>
<evidence type="ECO:0000313" key="10">
    <source>
        <dbReference type="EMBL" id="VVN68780.1"/>
    </source>
</evidence>
<evidence type="ECO:0000256" key="9">
    <source>
        <dbReference type="ARBA" id="ARBA00023014"/>
    </source>
</evidence>
<keyword evidence="6 10" id="KW-0808">Transferase</keyword>
<comment type="cofactor">
    <cofactor evidence="1">
        <name>[4Fe-4S] cluster</name>
        <dbReference type="ChEBI" id="CHEBI:49883"/>
    </cofactor>
</comment>
<dbReference type="GO" id="GO:0005829">
    <property type="term" value="C:cytosol"/>
    <property type="evidence" value="ECO:0007669"/>
    <property type="project" value="TreeGrafter"/>
</dbReference>
<dbReference type="Pfam" id="PF02445">
    <property type="entry name" value="NadA"/>
    <property type="match status" value="1"/>
</dbReference>
<dbReference type="GO" id="GO:0008987">
    <property type="term" value="F:quinolinate synthetase A activity"/>
    <property type="evidence" value="ECO:0007669"/>
    <property type="project" value="InterPro"/>
</dbReference>
<dbReference type="SUPFAM" id="SSF142754">
    <property type="entry name" value="NadA-like"/>
    <property type="match status" value="1"/>
</dbReference>
<dbReference type="Gene3D" id="3.40.50.10800">
    <property type="entry name" value="NadA-like"/>
    <property type="match status" value="1"/>
</dbReference>
<dbReference type="GO" id="GO:0046872">
    <property type="term" value="F:metal ion binding"/>
    <property type="evidence" value="ECO:0007669"/>
    <property type="project" value="UniProtKB-KW"/>
</dbReference>
<dbReference type="GO" id="GO:0034628">
    <property type="term" value="P:'de novo' NAD+ biosynthetic process from L-aspartate"/>
    <property type="evidence" value="ECO:0007669"/>
    <property type="project" value="TreeGrafter"/>
</dbReference>
<keyword evidence="4" id="KW-0004">4Fe-4S</keyword>
<keyword evidence="8" id="KW-0408">Iron</keyword>
<keyword evidence="9" id="KW-0411">Iron-sulfur</keyword>
<evidence type="ECO:0000256" key="6">
    <source>
        <dbReference type="ARBA" id="ARBA00022679"/>
    </source>
</evidence>
<reference evidence="10 11" key="1">
    <citation type="submission" date="2019-09" db="EMBL/GenBank/DDBJ databases">
        <authorList>
            <person name="Chandra G."/>
            <person name="Truman W A."/>
        </authorList>
    </citation>
    <scope>NUCLEOTIDE SEQUENCE [LARGE SCALE GENOMIC DNA]</scope>
    <source>
        <strain evidence="10">PS685</strain>
    </source>
</reference>
<dbReference type="PANTHER" id="PTHR30573">
    <property type="entry name" value="QUINOLINATE SYNTHETASE A"/>
    <property type="match status" value="1"/>
</dbReference>
<evidence type="ECO:0000256" key="4">
    <source>
        <dbReference type="ARBA" id="ARBA00022485"/>
    </source>
</evidence>
<dbReference type="UniPathway" id="UPA00253">
    <property type="reaction ID" value="UER00327"/>
</dbReference>
<sequence>MIDLADAVGSTSQLIAAAQNLPNKTFIVATDRGIFYKMQQLCPDKVFIEAPTAGNGAACRSCAHCPWMAMNTLERTLECLQQGSNEIFVDPALVPHAIRPLKRMLDFTQAARLKLAGNA</sequence>
<keyword evidence="7" id="KW-0479">Metal-binding</keyword>
<name>A0A5E6ZQC4_PSEFL</name>
<proteinExistence type="predicted"/>
<evidence type="ECO:0000313" key="11">
    <source>
        <dbReference type="Proteomes" id="UP000326437"/>
    </source>
</evidence>
<dbReference type="InterPro" id="IPR036094">
    <property type="entry name" value="NadA_sf"/>
</dbReference>
<dbReference type="EMBL" id="CABVHO010000138">
    <property type="protein sequence ID" value="VVN68780.1"/>
    <property type="molecule type" value="Genomic_DNA"/>
</dbReference>